<evidence type="ECO:0000256" key="1">
    <source>
        <dbReference type="SAM" id="MobiDB-lite"/>
    </source>
</evidence>
<feature type="compositionally biased region" description="Polar residues" evidence="1">
    <location>
        <begin position="16"/>
        <end position="39"/>
    </location>
</feature>
<dbReference type="AlphaFoldDB" id="A0A3A4G3W7"/>
<name>A0A3A4G3W7_9MICC</name>
<dbReference type="Pfam" id="PF03413">
    <property type="entry name" value="PepSY"/>
    <property type="match status" value="1"/>
</dbReference>
<feature type="compositionally biased region" description="Acidic residues" evidence="1">
    <location>
        <begin position="59"/>
        <end position="71"/>
    </location>
</feature>
<gene>
    <name evidence="3" type="ORF">D3250_04355</name>
</gene>
<evidence type="ECO:0000313" key="3">
    <source>
        <dbReference type="EMBL" id="RJN33039.1"/>
    </source>
</evidence>
<sequence>MPETFHIPAPVERILGSSQETRRSLITMTNESHSPLSRSTFSVLSATAAAALALSACAPEEDFPEDEDAAQTEESPSPNSEENDDVQDEDATDDAGATDDDHSTYRAIQTTLDEYPDGIITEFEDSSHDGGHVKVHVYDGSTEWDLKVDSESFEIVHTEDHGIHHDDEEKAQGVEIDIAEALETAEEESGGQPHEGELDTEDGIVVWDFEMDNDVEVYVDVATGEVVKVDE</sequence>
<proteinExistence type="predicted"/>
<accession>A0A3A4G3W7</accession>
<evidence type="ECO:0000259" key="2">
    <source>
        <dbReference type="Pfam" id="PF03413"/>
    </source>
</evidence>
<evidence type="ECO:0000313" key="4">
    <source>
        <dbReference type="Proteomes" id="UP000266615"/>
    </source>
</evidence>
<reference evidence="3 4" key="1">
    <citation type="submission" date="2018-09" db="EMBL/GenBank/DDBJ databases">
        <title>Nesterenkonia natronophila sp. nov., an alkaliphilic actinobacteriume isolated from a soda lake, and emended description of the genus Nesterenkonia.</title>
        <authorList>
            <person name="Menes R.J."/>
            <person name="Iriarte A."/>
        </authorList>
    </citation>
    <scope>NUCLEOTIDE SEQUENCE [LARGE SCALE GENOMIC DNA]</scope>
    <source>
        <strain evidence="3 4">M8</strain>
    </source>
</reference>
<comment type="caution">
    <text evidence="3">The sequence shown here is derived from an EMBL/GenBank/DDBJ whole genome shotgun (WGS) entry which is preliminary data.</text>
</comment>
<dbReference type="InterPro" id="IPR025711">
    <property type="entry name" value="PepSY"/>
</dbReference>
<organism evidence="3 4">
    <name type="scientific">Nesterenkonia natronophila</name>
    <dbReference type="NCBI Taxonomy" id="2174932"/>
    <lineage>
        <taxon>Bacteria</taxon>
        <taxon>Bacillati</taxon>
        <taxon>Actinomycetota</taxon>
        <taxon>Actinomycetes</taxon>
        <taxon>Micrococcales</taxon>
        <taxon>Micrococcaceae</taxon>
        <taxon>Nesterenkonia</taxon>
    </lineage>
</organism>
<feature type="domain" description="PepSY" evidence="2">
    <location>
        <begin position="176"/>
        <end position="229"/>
    </location>
</feature>
<feature type="region of interest" description="Disordered" evidence="1">
    <location>
        <begin position="56"/>
        <end position="104"/>
    </location>
</feature>
<feature type="region of interest" description="Disordered" evidence="1">
    <location>
        <begin position="1"/>
        <end position="39"/>
    </location>
</feature>
<dbReference type="EMBL" id="QYZP01000001">
    <property type="protein sequence ID" value="RJN33039.1"/>
    <property type="molecule type" value="Genomic_DNA"/>
</dbReference>
<feature type="compositionally biased region" description="Acidic residues" evidence="1">
    <location>
        <begin position="81"/>
        <end position="98"/>
    </location>
</feature>
<protein>
    <recommendedName>
        <fullName evidence="2">PepSY domain-containing protein</fullName>
    </recommendedName>
</protein>
<dbReference type="Proteomes" id="UP000266615">
    <property type="component" value="Unassembled WGS sequence"/>
</dbReference>
<keyword evidence="4" id="KW-1185">Reference proteome</keyword>
<dbReference type="Gene3D" id="3.10.450.40">
    <property type="match status" value="2"/>
</dbReference>